<dbReference type="GeneID" id="90162253"/>
<dbReference type="RefSeq" id="WP_158512645.1">
    <property type="nucleotide sequence ID" value="NZ_CP073075.1"/>
</dbReference>
<feature type="transmembrane region" description="Helical" evidence="1">
    <location>
        <begin position="31"/>
        <end position="48"/>
    </location>
</feature>
<reference evidence="2 3" key="1">
    <citation type="submission" date="2020-04" db="EMBL/GenBank/DDBJ databases">
        <title>MicrobeNet Type strains.</title>
        <authorList>
            <person name="Nicholson A.C."/>
        </authorList>
    </citation>
    <scope>NUCLEOTIDE SEQUENCE [LARGE SCALE GENOMIC DNA]</scope>
    <source>
        <strain evidence="2 3">ATCC BAA-14</strain>
    </source>
</reference>
<dbReference type="EMBL" id="JAAXPC010000017">
    <property type="protein sequence ID" value="NKY04382.1"/>
    <property type="molecule type" value="Genomic_DNA"/>
</dbReference>
<accession>A0A846WS33</accession>
<proteinExistence type="predicted"/>
<name>A0A846WS33_9ACTN</name>
<comment type="caution">
    <text evidence="2">The sequence shown here is derived from an EMBL/GenBank/DDBJ whole genome shotgun (WGS) entry which is preliminary data.</text>
</comment>
<gene>
    <name evidence="2" type="ORF">HGA05_22705</name>
</gene>
<keyword evidence="1" id="KW-0472">Membrane</keyword>
<sequence>MTRPQLTMIAGAILAAFGTGGMVARGSYTEAAIVAAAWLILVGLFFIVRPRNDAEAS</sequence>
<organism evidence="2 3">
    <name type="scientific">Gordonia polyisoprenivorans</name>
    <dbReference type="NCBI Taxonomy" id="84595"/>
    <lineage>
        <taxon>Bacteria</taxon>
        <taxon>Bacillati</taxon>
        <taxon>Actinomycetota</taxon>
        <taxon>Actinomycetes</taxon>
        <taxon>Mycobacteriales</taxon>
        <taxon>Gordoniaceae</taxon>
        <taxon>Gordonia</taxon>
    </lineage>
</organism>
<protein>
    <submittedName>
        <fullName evidence="2">Uncharacterized protein</fullName>
    </submittedName>
</protein>
<evidence type="ECO:0000313" key="3">
    <source>
        <dbReference type="Proteomes" id="UP000563898"/>
    </source>
</evidence>
<keyword evidence="1" id="KW-1133">Transmembrane helix</keyword>
<dbReference type="Proteomes" id="UP000563898">
    <property type="component" value="Unassembled WGS sequence"/>
</dbReference>
<keyword evidence="1" id="KW-0812">Transmembrane</keyword>
<evidence type="ECO:0000313" key="2">
    <source>
        <dbReference type="EMBL" id="NKY04382.1"/>
    </source>
</evidence>
<dbReference type="AlphaFoldDB" id="A0A846WS33"/>
<evidence type="ECO:0000256" key="1">
    <source>
        <dbReference type="SAM" id="Phobius"/>
    </source>
</evidence>